<dbReference type="GO" id="GO:0015093">
    <property type="term" value="F:ferrous iron transmembrane transporter activity"/>
    <property type="evidence" value="ECO:0007669"/>
    <property type="project" value="TreeGrafter"/>
</dbReference>
<dbReference type="EMBL" id="CP046244">
    <property type="protein sequence ID" value="QGP93832.1"/>
    <property type="molecule type" value="Genomic_DNA"/>
</dbReference>
<dbReference type="GO" id="GO:0005525">
    <property type="term" value="F:GTP binding"/>
    <property type="evidence" value="ECO:0007669"/>
    <property type="project" value="InterPro"/>
</dbReference>
<dbReference type="CDD" id="cd01879">
    <property type="entry name" value="FeoB"/>
    <property type="match status" value="1"/>
</dbReference>
<dbReference type="InterPro" id="IPR027417">
    <property type="entry name" value="P-loop_NTPase"/>
</dbReference>
<dbReference type="PANTHER" id="PTHR43185">
    <property type="entry name" value="FERROUS IRON TRANSPORT PROTEIN B"/>
    <property type="match status" value="1"/>
</dbReference>
<reference evidence="2 3" key="1">
    <citation type="submission" date="2019-11" db="EMBL/GenBank/DDBJ databases">
        <title>Genome sequence of Moorella glycerini DSM11254.</title>
        <authorList>
            <person name="Poehlein A."/>
            <person name="Boeer T."/>
            <person name="Daniel R."/>
        </authorList>
    </citation>
    <scope>NUCLEOTIDE SEQUENCE [LARGE SCALE GENOMIC DNA]</scope>
    <source>
        <strain evidence="2 3">DSM 11254</strain>
    </source>
</reference>
<dbReference type="OrthoDB" id="9809127at2"/>
<dbReference type="Pfam" id="PF02421">
    <property type="entry name" value="FeoB_N"/>
    <property type="match status" value="1"/>
</dbReference>
<dbReference type="Gene3D" id="1.10.287.1770">
    <property type="match status" value="1"/>
</dbReference>
<keyword evidence="3" id="KW-1185">Reference proteome</keyword>
<proteinExistence type="predicted"/>
<organism evidence="2 3">
    <name type="scientific">Neomoorella glycerini</name>
    <dbReference type="NCBI Taxonomy" id="55779"/>
    <lineage>
        <taxon>Bacteria</taxon>
        <taxon>Bacillati</taxon>
        <taxon>Bacillota</taxon>
        <taxon>Clostridia</taxon>
        <taxon>Neomoorellales</taxon>
        <taxon>Neomoorellaceae</taxon>
        <taxon>Neomoorella</taxon>
    </lineage>
</organism>
<evidence type="ECO:0000313" key="3">
    <source>
        <dbReference type="Proteomes" id="UP000425916"/>
    </source>
</evidence>
<dbReference type="RefSeq" id="WP_156275599.1">
    <property type="nucleotide sequence ID" value="NZ_CP046244.1"/>
</dbReference>
<dbReference type="SUPFAM" id="SSF52540">
    <property type="entry name" value="P-loop containing nucleoside triphosphate hydrolases"/>
    <property type="match status" value="1"/>
</dbReference>
<dbReference type="FunFam" id="3.40.50.300:FF:000969">
    <property type="entry name" value="Ferrous iron transporter B"/>
    <property type="match status" value="1"/>
</dbReference>
<feature type="domain" description="FeoB-type G" evidence="1">
    <location>
        <begin position="24"/>
        <end position="186"/>
    </location>
</feature>
<dbReference type="InterPro" id="IPR050860">
    <property type="entry name" value="FeoB_GTPase"/>
</dbReference>
<protein>
    <submittedName>
        <fullName evidence="2">Fe(2+) transporter FeoB</fullName>
    </submittedName>
</protein>
<dbReference type="PROSITE" id="PS51711">
    <property type="entry name" value="G_FEOB"/>
    <property type="match status" value="1"/>
</dbReference>
<gene>
    <name evidence="2" type="primary">feoB_1</name>
    <name evidence="2" type="ORF">MGLY_32550</name>
</gene>
<accession>A0A6I5ZUU3</accession>
<evidence type="ECO:0000259" key="1">
    <source>
        <dbReference type="PROSITE" id="PS51711"/>
    </source>
</evidence>
<dbReference type="AlphaFoldDB" id="A0A6I5ZUU3"/>
<dbReference type="GO" id="GO:0005886">
    <property type="term" value="C:plasma membrane"/>
    <property type="evidence" value="ECO:0007669"/>
    <property type="project" value="TreeGrafter"/>
</dbReference>
<dbReference type="Pfam" id="PF17910">
    <property type="entry name" value="FeoB_Cyto"/>
    <property type="match status" value="1"/>
</dbReference>
<dbReference type="Gene3D" id="3.40.50.300">
    <property type="entry name" value="P-loop containing nucleotide triphosphate hydrolases"/>
    <property type="match status" value="1"/>
</dbReference>
<dbReference type="InterPro" id="IPR030389">
    <property type="entry name" value="G_FEOB_dom"/>
</dbReference>
<sequence>MGLTKQATGFSTLRKNFLPAGSEGYVVALAGNPNAGKSTIFNALTGLRQHTGNWPGKTVLQARGRFTHQGHTFTLVDLPGTYSLLANSVEEQVARDFICFGRPDVTVVVVDATCLERNLNLVLQVTEITSAVVVCLNLMDEARRKSIVIDIPLLASELGVPVIPTAARKGEGLTRLKDVIAAVATGALQPVPTPIIYDDDIEAAAGQLTRQLQPLLRGRLNARWVALRLLEGDRSLLPSIERFLDVKLTEPALHDAHAAMTHAACAALAGRK</sequence>
<dbReference type="PANTHER" id="PTHR43185:SF1">
    <property type="entry name" value="FE(2+) TRANSPORTER FEOB"/>
    <property type="match status" value="1"/>
</dbReference>
<evidence type="ECO:0000313" key="2">
    <source>
        <dbReference type="EMBL" id="QGP93832.1"/>
    </source>
</evidence>
<dbReference type="InterPro" id="IPR041069">
    <property type="entry name" value="FeoB_Cyto"/>
</dbReference>
<dbReference type="Proteomes" id="UP000425916">
    <property type="component" value="Chromosome"/>
</dbReference>
<name>A0A6I5ZUU3_9FIRM</name>